<evidence type="ECO:0000313" key="3">
    <source>
        <dbReference type="Proteomes" id="UP000481360"/>
    </source>
</evidence>
<dbReference type="InterPro" id="IPR011990">
    <property type="entry name" value="TPR-like_helical_dom_sf"/>
</dbReference>
<protein>
    <recommendedName>
        <fullName evidence="1">Bacterial transcriptional activator domain-containing protein</fullName>
    </recommendedName>
</protein>
<keyword evidence="3" id="KW-1185">Reference proteome</keyword>
<dbReference type="SUPFAM" id="SSF48452">
    <property type="entry name" value="TPR-like"/>
    <property type="match status" value="1"/>
</dbReference>
<dbReference type="Pfam" id="PF03704">
    <property type="entry name" value="BTAD"/>
    <property type="match status" value="1"/>
</dbReference>
<evidence type="ECO:0000313" key="2">
    <source>
        <dbReference type="EMBL" id="NGY62134.1"/>
    </source>
</evidence>
<name>A0A7C9VQU2_9PSEU</name>
<reference evidence="2 3" key="1">
    <citation type="submission" date="2020-03" db="EMBL/GenBank/DDBJ databases">
        <title>Isolation and identification of active actinomycetes.</title>
        <authorList>
            <person name="Sun X."/>
        </authorList>
    </citation>
    <scope>NUCLEOTIDE SEQUENCE [LARGE SCALE GENOMIC DNA]</scope>
    <source>
        <strain evidence="2 3">NEAU-D13</strain>
    </source>
</reference>
<dbReference type="EMBL" id="JAAMPJ010000006">
    <property type="protein sequence ID" value="NGY62134.1"/>
    <property type="molecule type" value="Genomic_DNA"/>
</dbReference>
<organism evidence="2 3">
    <name type="scientific">Lentzea alba</name>
    <dbReference type="NCBI Taxonomy" id="2714351"/>
    <lineage>
        <taxon>Bacteria</taxon>
        <taxon>Bacillati</taxon>
        <taxon>Actinomycetota</taxon>
        <taxon>Actinomycetes</taxon>
        <taxon>Pseudonocardiales</taxon>
        <taxon>Pseudonocardiaceae</taxon>
        <taxon>Lentzea</taxon>
    </lineage>
</organism>
<gene>
    <name evidence="2" type="ORF">G7043_24690</name>
</gene>
<proteinExistence type="predicted"/>
<evidence type="ECO:0000259" key="1">
    <source>
        <dbReference type="Pfam" id="PF03704"/>
    </source>
</evidence>
<feature type="domain" description="Bacterial transcriptional activator" evidence="1">
    <location>
        <begin position="13"/>
        <end position="56"/>
    </location>
</feature>
<dbReference type="RefSeq" id="WP_166049221.1">
    <property type="nucleotide sequence ID" value="NZ_JAAMPJ010000006.1"/>
</dbReference>
<comment type="caution">
    <text evidence="2">The sequence shown here is derived from an EMBL/GenBank/DDBJ whole genome shotgun (WGS) entry which is preliminary data.</text>
</comment>
<dbReference type="InterPro" id="IPR005158">
    <property type="entry name" value="BTAD"/>
</dbReference>
<sequence>MTCPDGDPLERLNRLWSQLMLALPRSGRRAEALAVYREVRVILGTELGIDPEPALPLLATSTAELRAATAAEFIDLLRTIQVRSGLTPSEISRKAGQVLPRSQIYSLLKRGKLPTKPEQVRAFVTICGLPEPQVARVMELWATLREQTELAVSGPENDKPFAILIVRSA</sequence>
<dbReference type="AlphaFoldDB" id="A0A7C9VQU2"/>
<dbReference type="Proteomes" id="UP000481360">
    <property type="component" value="Unassembled WGS sequence"/>
</dbReference>
<dbReference type="Gene3D" id="1.25.40.10">
    <property type="entry name" value="Tetratricopeptide repeat domain"/>
    <property type="match status" value="1"/>
</dbReference>
<accession>A0A7C9VQU2</accession>